<dbReference type="InterPro" id="IPR000489">
    <property type="entry name" value="Pterin-binding_dom"/>
</dbReference>
<evidence type="ECO:0000256" key="1">
    <source>
        <dbReference type="ARBA" id="ARBA00000012"/>
    </source>
</evidence>
<dbReference type="GO" id="GO:0046654">
    <property type="term" value="P:tetrahydrofolate biosynthetic process"/>
    <property type="evidence" value="ECO:0007669"/>
    <property type="project" value="UniProtKB-UniPathway"/>
</dbReference>
<name>A0A5R9BCY9_9MICC</name>
<keyword evidence="13" id="KW-1185">Reference proteome</keyword>
<comment type="pathway">
    <text evidence="3 10">Cofactor biosynthesis; tetrahydrofolate biosynthesis; 7,8-dihydrofolate from 2-amino-4-hydroxy-6-hydroxymethyl-7,8-dihydropteridine diphosphate and 4-aminobenzoate: step 1/2.</text>
</comment>
<dbReference type="OrthoDB" id="9811744at2"/>
<keyword evidence="9 10" id="KW-0289">Folate biosynthesis</keyword>
<evidence type="ECO:0000256" key="9">
    <source>
        <dbReference type="ARBA" id="ARBA00022909"/>
    </source>
</evidence>
<dbReference type="EMBL" id="VAVZ01000009">
    <property type="protein sequence ID" value="TLP98484.1"/>
    <property type="molecule type" value="Genomic_DNA"/>
</dbReference>
<dbReference type="PROSITE" id="PS00793">
    <property type="entry name" value="DHPS_2"/>
    <property type="match status" value="1"/>
</dbReference>
<evidence type="ECO:0000256" key="4">
    <source>
        <dbReference type="ARBA" id="ARBA00009503"/>
    </source>
</evidence>
<evidence type="ECO:0000256" key="8">
    <source>
        <dbReference type="ARBA" id="ARBA00022842"/>
    </source>
</evidence>
<reference evidence="12 13" key="1">
    <citation type="submission" date="2019-05" db="EMBL/GenBank/DDBJ databases">
        <title>Nesterenkonia sp. GY074 isolated from the Southern Atlantic Ocean.</title>
        <authorList>
            <person name="Zhang G."/>
        </authorList>
    </citation>
    <scope>NUCLEOTIDE SEQUENCE [LARGE SCALE GENOMIC DNA]</scope>
    <source>
        <strain evidence="12 13">GY074</strain>
    </source>
</reference>
<dbReference type="InterPro" id="IPR006390">
    <property type="entry name" value="DHP_synth_dom"/>
</dbReference>
<keyword evidence="8 10" id="KW-0460">Magnesium</keyword>
<keyword evidence="7 10" id="KW-0479">Metal-binding</keyword>
<evidence type="ECO:0000313" key="12">
    <source>
        <dbReference type="EMBL" id="TLP98484.1"/>
    </source>
</evidence>
<feature type="domain" description="Pterin-binding" evidence="11">
    <location>
        <begin position="1"/>
        <end position="272"/>
    </location>
</feature>
<dbReference type="GO" id="GO:0046872">
    <property type="term" value="F:metal ion binding"/>
    <property type="evidence" value="ECO:0007669"/>
    <property type="project" value="UniProtKB-KW"/>
</dbReference>
<sequence>MHIMGILNVTPDSFSDGGRFISASQSAVKEIDVVVEEAQRLLDAGADIIDIGGESTRPGAEPVHPDHEQQRILPVLERLLGVSAVISVDTRHPATAEAALQLAGHRASELIINDVSGLLTDAAMPRTVARFGCEVVITHNRGDARTMQDRAEYRDVVGEVITELLTIRQRYLDAGVSAERIILDPGIGFAKTHDQNWQLLRHLSRFTDLGHRILLGVSRKGFLGQLLADSQGAPRPPEQRDAATASLSIHAAHAGCWAARVHDPRPTADALAVLTALR</sequence>
<evidence type="ECO:0000256" key="10">
    <source>
        <dbReference type="RuleBase" id="RU361205"/>
    </source>
</evidence>
<dbReference type="PANTHER" id="PTHR20941:SF1">
    <property type="entry name" value="FOLIC ACID SYNTHESIS PROTEIN FOL1"/>
    <property type="match status" value="1"/>
</dbReference>
<dbReference type="GO" id="GO:0005829">
    <property type="term" value="C:cytosol"/>
    <property type="evidence" value="ECO:0007669"/>
    <property type="project" value="TreeGrafter"/>
</dbReference>
<dbReference type="Pfam" id="PF00809">
    <property type="entry name" value="Pterin_bind"/>
    <property type="match status" value="1"/>
</dbReference>
<accession>A0A5R9BCY9</accession>
<evidence type="ECO:0000256" key="3">
    <source>
        <dbReference type="ARBA" id="ARBA00004763"/>
    </source>
</evidence>
<comment type="caution">
    <text evidence="12">The sequence shown here is derived from an EMBL/GenBank/DDBJ whole genome shotgun (WGS) entry which is preliminary data.</text>
</comment>
<dbReference type="NCBIfam" id="TIGR01496">
    <property type="entry name" value="DHPS"/>
    <property type="match status" value="1"/>
</dbReference>
<evidence type="ECO:0000256" key="6">
    <source>
        <dbReference type="ARBA" id="ARBA00022679"/>
    </source>
</evidence>
<comment type="function">
    <text evidence="10">Catalyzes the condensation of para-aminobenzoate (pABA) with 6-hydroxymethyl-7,8-dihydropterin diphosphate (DHPt-PP) to form 7,8-dihydropteroate (H2Pte), the immediate precursor of folate derivatives.</text>
</comment>
<dbReference type="Proteomes" id="UP000310458">
    <property type="component" value="Unassembled WGS sequence"/>
</dbReference>
<evidence type="ECO:0000313" key="13">
    <source>
        <dbReference type="Proteomes" id="UP000310458"/>
    </source>
</evidence>
<dbReference type="UniPathway" id="UPA00077">
    <property type="reaction ID" value="UER00156"/>
</dbReference>
<comment type="cofactor">
    <cofactor evidence="2 10">
        <name>Mg(2+)</name>
        <dbReference type="ChEBI" id="CHEBI:18420"/>
    </cofactor>
</comment>
<dbReference type="InterPro" id="IPR045031">
    <property type="entry name" value="DHP_synth-like"/>
</dbReference>
<dbReference type="InterPro" id="IPR011005">
    <property type="entry name" value="Dihydropteroate_synth-like_sf"/>
</dbReference>
<dbReference type="PROSITE" id="PS50972">
    <property type="entry name" value="PTERIN_BINDING"/>
    <property type="match status" value="1"/>
</dbReference>
<dbReference type="AlphaFoldDB" id="A0A5R9BCY9"/>
<dbReference type="EC" id="2.5.1.15" evidence="5 10"/>
<evidence type="ECO:0000259" key="11">
    <source>
        <dbReference type="PROSITE" id="PS50972"/>
    </source>
</evidence>
<proteinExistence type="inferred from homology"/>
<protein>
    <recommendedName>
        <fullName evidence="5 10">Dihydropteroate synthase</fullName>
        <shortName evidence="10">DHPS</shortName>
        <ecNumber evidence="5 10">2.5.1.15</ecNumber>
    </recommendedName>
    <alternativeName>
        <fullName evidence="10">Dihydropteroate pyrophosphorylase</fullName>
    </alternativeName>
</protein>
<dbReference type="CDD" id="cd00739">
    <property type="entry name" value="DHPS"/>
    <property type="match status" value="1"/>
</dbReference>
<dbReference type="GO" id="GO:0046656">
    <property type="term" value="P:folic acid biosynthetic process"/>
    <property type="evidence" value="ECO:0007669"/>
    <property type="project" value="UniProtKB-KW"/>
</dbReference>
<dbReference type="PROSITE" id="PS00792">
    <property type="entry name" value="DHPS_1"/>
    <property type="match status" value="1"/>
</dbReference>
<dbReference type="GO" id="GO:0004156">
    <property type="term" value="F:dihydropteroate synthase activity"/>
    <property type="evidence" value="ECO:0007669"/>
    <property type="project" value="UniProtKB-EC"/>
</dbReference>
<dbReference type="PANTHER" id="PTHR20941">
    <property type="entry name" value="FOLATE SYNTHESIS PROTEINS"/>
    <property type="match status" value="1"/>
</dbReference>
<keyword evidence="6 10" id="KW-0808">Transferase</keyword>
<dbReference type="SUPFAM" id="SSF51717">
    <property type="entry name" value="Dihydropteroate synthetase-like"/>
    <property type="match status" value="1"/>
</dbReference>
<dbReference type="Gene3D" id="3.20.20.20">
    <property type="entry name" value="Dihydropteroate synthase-like"/>
    <property type="match status" value="1"/>
</dbReference>
<gene>
    <name evidence="12" type="primary">folP</name>
    <name evidence="12" type="ORF">FEF26_04820</name>
</gene>
<evidence type="ECO:0000256" key="2">
    <source>
        <dbReference type="ARBA" id="ARBA00001946"/>
    </source>
</evidence>
<evidence type="ECO:0000256" key="7">
    <source>
        <dbReference type="ARBA" id="ARBA00022723"/>
    </source>
</evidence>
<evidence type="ECO:0000256" key="5">
    <source>
        <dbReference type="ARBA" id="ARBA00012458"/>
    </source>
</evidence>
<comment type="catalytic activity">
    <reaction evidence="1">
        <text>(7,8-dihydropterin-6-yl)methyl diphosphate + 4-aminobenzoate = 7,8-dihydropteroate + diphosphate</text>
        <dbReference type="Rhea" id="RHEA:19949"/>
        <dbReference type="ChEBI" id="CHEBI:17836"/>
        <dbReference type="ChEBI" id="CHEBI:17839"/>
        <dbReference type="ChEBI" id="CHEBI:33019"/>
        <dbReference type="ChEBI" id="CHEBI:72950"/>
        <dbReference type="EC" id="2.5.1.15"/>
    </reaction>
</comment>
<comment type="similarity">
    <text evidence="4 10">Belongs to the DHPS family.</text>
</comment>
<organism evidence="12 13">
    <name type="scientific">Nesterenkonia salmonea</name>
    <dbReference type="NCBI Taxonomy" id="1804987"/>
    <lineage>
        <taxon>Bacteria</taxon>
        <taxon>Bacillati</taxon>
        <taxon>Actinomycetota</taxon>
        <taxon>Actinomycetes</taxon>
        <taxon>Micrococcales</taxon>
        <taxon>Micrococcaceae</taxon>
        <taxon>Nesterenkonia</taxon>
    </lineage>
</organism>